<reference evidence="6" key="1">
    <citation type="journal article" date="2023" name="Mol. Phylogenet. Evol.">
        <title>Genome-scale phylogeny and comparative genomics of the fungal order Sordariales.</title>
        <authorList>
            <person name="Hensen N."/>
            <person name="Bonometti L."/>
            <person name="Westerberg I."/>
            <person name="Brannstrom I.O."/>
            <person name="Guillou S."/>
            <person name="Cros-Aarteil S."/>
            <person name="Calhoun S."/>
            <person name="Haridas S."/>
            <person name="Kuo A."/>
            <person name="Mondo S."/>
            <person name="Pangilinan J."/>
            <person name="Riley R."/>
            <person name="LaButti K."/>
            <person name="Andreopoulos B."/>
            <person name="Lipzen A."/>
            <person name="Chen C."/>
            <person name="Yan M."/>
            <person name="Daum C."/>
            <person name="Ng V."/>
            <person name="Clum A."/>
            <person name="Steindorff A."/>
            <person name="Ohm R.A."/>
            <person name="Martin F."/>
            <person name="Silar P."/>
            <person name="Natvig D.O."/>
            <person name="Lalanne C."/>
            <person name="Gautier V."/>
            <person name="Ament-Velasquez S.L."/>
            <person name="Kruys A."/>
            <person name="Hutchinson M.I."/>
            <person name="Powell A.J."/>
            <person name="Barry K."/>
            <person name="Miller A.N."/>
            <person name="Grigoriev I.V."/>
            <person name="Debuchy R."/>
            <person name="Gladieux P."/>
            <person name="Hiltunen Thoren M."/>
            <person name="Johannesson H."/>
        </authorList>
    </citation>
    <scope>NUCLEOTIDE SEQUENCE</scope>
    <source>
        <strain evidence="6">PSN293</strain>
    </source>
</reference>
<evidence type="ECO:0000313" key="6">
    <source>
        <dbReference type="EMBL" id="KAK4208683.1"/>
    </source>
</evidence>
<feature type="transmembrane region" description="Helical" evidence="5">
    <location>
        <begin position="148"/>
        <end position="172"/>
    </location>
</feature>
<gene>
    <name evidence="6" type="ORF">QBC37DRAFT_66868</name>
</gene>
<dbReference type="AlphaFoldDB" id="A0AAN6XXE4"/>
<proteinExistence type="predicted"/>
<feature type="transmembrane region" description="Helical" evidence="5">
    <location>
        <begin position="74"/>
        <end position="93"/>
    </location>
</feature>
<dbReference type="EMBL" id="MU858233">
    <property type="protein sequence ID" value="KAK4208683.1"/>
    <property type="molecule type" value="Genomic_DNA"/>
</dbReference>
<evidence type="ECO:0000256" key="1">
    <source>
        <dbReference type="ARBA" id="ARBA00004141"/>
    </source>
</evidence>
<dbReference type="PANTHER" id="PTHR31465">
    <property type="entry name" value="PROTEIN RTA1-RELATED"/>
    <property type="match status" value="1"/>
</dbReference>
<feature type="transmembrane region" description="Helical" evidence="5">
    <location>
        <begin position="277"/>
        <end position="296"/>
    </location>
</feature>
<keyword evidence="2 5" id="KW-0812">Transmembrane</keyword>
<organism evidence="6 7">
    <name type="scientific">Rhypophila decipiens</name>
    <dbReference type="NCBI Taxonomy" id="261697"/>
    <lineage>
        <taxon>Eukaryota</taxon>
        <taxon>Fungi</taxon>
        <taxon>Dikarya</taxon>
        <taxon>Ascomycota</taxon>
        <taxon>Pezizomycotina</taxon>
        <taxon>Sordariomycetes</taxon>
        <taxon>Sordariomycetidae</taxon>
        <taxon>Sordariales</taxon>
        <taxon>Naviculisporaceae</taxon>
        <taxon>Rhypophila</taxon>
    </lineage>
</organism>
<evidence type="ECO:0000313" key="7">
    <source>
        <dbReference type="Proteomes" id="UP001301769"/>
    </source>
</evidence>
<feature type="transmembrane region" description="Helical" evidence="5">
    <location>
        <begin position="48"/>
        <end position="67"/>
    </location>
</feature>
<feature type="transmembrane region" description="Helical" evidence="5">
    <location>
        <begin position="105"/>
        <end position="127"/>
    </location>
</feature>
<feature type="transmembrane region" description="Helical" evidence="5">
    <location>
        <begin position="236"/>
        <end position="257"/>
    </location>
</feature>
<evidence type="ECO:0000256" key="3">
    <source>
        <dbReference type="ARBA" id="ARBA00022989"/>
    </source>
</evidence>
<keyword evidence="3 5" id="KW-1133">Transmembrane helix</keyword>
<dbReference type="PANTHER" id="PTHR31465:SF7">
    <property type="entry name" value="SPHINGOID LONG-CHAIN BASE TRANSPORTER RSB1"/>
    <property type="match status" value="1"/>
</dbReference>
<sequence length="341" mass="37210">MSSDHQEPPPPEGYRGWGEYCFKNPTDDQTCSQVPTFYMYPMSLPANATFAALFGLSLLGFAATYALTRRGTAFTVAFVSGVILEILGYAGRLMSWKNPWDENGFLMQICCLTIAPAFLAAGIYLCLRRIVYVFGPENSRIRPEMYTRVFIPCDVISLILQAVGGAMASIASHNGDPIETGDNIMIAGLAFQVVTLLFFMAVSIDFAVRVYTRNRNLGSSMALDQSDAALKTRNSWLFKGLLGALALSTICIFWRSVFRVAELSGGWEGELMGRQDLFIGFEGVMIIVACFALNAFHPSVCFREMMEGDGGFGKKKNLGGETVVLDARAEKSGASDGDLTA</sequence>
<dbReference type="InterPro" id="IPR007568">
    <property type="entry name" value="RTA1"/>
</dbReference>
<comment type="caution">
    <text evidence="6">The sequence shown here is derived from an EMBL/GenBank/DDBJ whole genome shotgun (WGS) entry which is preliminary data.</text>
</comment>
<evidence type="ECO:0000256" key="5">
    <source>
        <dbReference type="SAM" id="Phobius"/>
    </source>
</evidence>
<name>A0AAN6XXE4_9PEZI</name>
<keyword evidence="4 5" id="KW-0472">Membrane</keyword>
<dbReference type="Proteomes" id="UP001301769">
    <property type="component" value="Unassembled WGS sequence"/>
</dbReference>
<comment type="subcellular location">
    <subcellularLocation>
        <location evidence="1">Membrane</location>
        <topology evidence="1">Multi-pass membrane protein</topology>
    </subcellularLocation>
</comment>
<feature type="transmembrane region" description="Helical" evidence="5">
    <location>
        <begin position="184"/>
        <end position="208"/>
    </location>
</feature>
<dbReference type="GO" id="GO:0005886">
    <property type="term" value="C:plasma membrane"/>
    <property type="evidence" value="ECO:0007669"/>
    <property type="project" value="TreeGrafter"/>
</dbReference>
<reference evidence="6" key="2">
    <citation type="submission" date="2023-05" db="EMBL/GenBank/DDBJ databases">
        <authorList>
            <consortium name="Lawrence Berkeley National Laboratory"/>
            <person name="Steindorff A."/>
            <person name="Hensen N."/>
            <person name="Bonometti L."/>
            <person name="Westerberg I."/>
            <person name="Brannstrom I.O."/>
            <person name="Guillou S."/>
            <person name="Cros-Aarteil S."/>
            <person name="Calhoun S."/>
            <person name="Haridas S."/>
            <person name="Kuo A."/>
            <person name="Mondo S."/>
            <person name="Pangilinan J."/>
            <person name="Riley R."/>
            <person name="Labutti K."/>
            <person name="Andreopoulos B."/>
            <person name="Lipzen A."/>
            <person name="Chen C."/>
            <person name="Yanf M."/>
            <person name="Daum C."/>
            <person name="Ng V."/>
            <person name="Clum A."/>
            <person name="Ohm R."/>
            <person name="Martin F."/>
            <person name="Silar P."/>
            <person name="Natvig D."/>
            <person name="Lalanne C."/>
            <person name="Gautier V."/>
            <person name="Ament-Velasquez S.L."/>
            <person name="Kruys A."/>
            <person name="Hutchinson M.I."/>
            <person name="Powell A.J."/>
            <person name="Barry K."/>
            <person name="Miller A.N."/>
            <person name="Grigoriev I.V."/>
            <person name="Debuchy R."/>
            <person name="Gladieux P."/>
            <person name="Thoren M.H."/>
            <person name="Johannesson H."/>
        </authorList>
    </citation>
    <scope>NUCLEOTIDE SEQUENCE</scope>
    <source>
        <strain evidence="6">PSN293</strain>
    </source>
</reference>
<protein>
    <submittedName>
        <fullName evidence="6">RTA1-domain-containing protein</fullName>
    </submittedName>
</protein>
<dbReference type="Pfam" id="PF04479">
    <property type="entry name" value="RTA1"/>
    <property type="match status" value="1"/>
</dbReference>
<dbReference type="GO" id="GO:0000324">
    <property type="term" value="C:fungal-type vacuole"/>
    <property type="evidence" value="ECO:0007669"/>
    <property type="project" value="TreeGrafter"/>
</dbReference>
<accession>A0AAN6XXE4</accession>
<keyword evidence="7" id="KW-1185">Reference proteome</keyword>
<evidence type="ECO:0000256" key="4">
    <source>
        <dbReference type="ARBA" id="ARBA00023136"/>
    </source>
</evidence>
<evidence type="ECO:0000256" key="2">
    <source>
        <dbReference type="ARBA" id="ARBA00022692"/>
    </source>
</evidence>